<organism evidence="13 14">
    <name type="scientific">Blastopirellula marina</name>
    <dbReference type="NCBI Taxonomy" id="124"/>
    <lineage>
        <taxon>Bacteria</taxon>
        <taxon>Pseudomonadati</taxon>
        <taxon>Planctomycetota</taxon>
        <taxon>Planctomycetia</taxon>
        <taxon>Pirellulales</taxon>
        <taxon>Pirellulaceae</taxon>
        <taxon>Blastopirellula</taxon>
    </lineage>
</organism>
<dbReference type="InterPro" id="IPR004665">
    <property type="entry name" value="Term_rho"/>
</dbReference>
<dbReference type="Gene3D" id="3.40.50.300">
    <property type="entry name" value="P-loop containing nucleotide triphosphate hydrolases"/>
    <property type="match status" value="1"/>
</dbReference>
<dbReference type="Pfam" id="PF00006">
    <property type="entry name" value="ATP-synt_ab"/>
    <property type="match status" value="1"/>
</dbReference>
<keyword evidence="2 9" id="KW-0547">Nucleotide-binding</keyword>
<feature type="compositionally biased region" description="Basic residues" evidence="11">
    <location>
        <begin position="1"/>
        <end position="18"/>
    </location>
</feature>
<evidence type="ECO:0000256" key="3">
    <source>
        <dbReference type="ARBA" id="ARBA00022801"/>
    </source>
</evidence>
<feature type="compositionally biased region" description="Gly residues" evidence="11">
    <location>
        <begin position="20"/>
        <end position="38"/>
    </location>
</feature>
<dbReference type="CDD" id="cd01128">
    <property type="entry name" value="rho_factor_C"/>
    <property type="match status" value="1"/>
</dbReference>
<keyword evidence="4 9" id="KW-0347">Helicase</keyword>
<feature type="binding site" evidence="9">
    <location>
        <begin position="195"/>
        <end position="200"/>
    </location>
    <ligand>
        <name>ATP</name>
        <dbReference type="ChEBI" id="CHEBI:30616"/>
    </ligand>
</feature>
<evidence type="ECO:0000256" key="1">
    <source>
        <dbReference type="ARBA" id="ARBA00022472"/>
    </source>
</evidence>
<gene>
    <name evidence="9" type="primary">rho</name>
    <name evidence="13" type="ORF">C5Y93_17965</name>
</gene>
<dbReference type="GO" id="GO:0004386">
    <property type="term" value="F:helicase activity"/>
    <property type="evidence" value="ECO:0007669"/>
    <property type="project" value="UniProtKB-UniRule"/>
</dbReference>
<sequence length="437" mass="48478">MAKKRQARSRSGGGRRRGGQNDGQQGGGRSRGRQGSGGRRVSAPSSNVPRNNLEQEDFEPGEPIPLEPGYGLLEMHPNGYGFLRSPENNYARERTDPFVPGTMIEKYQLREGLMLRGMVQRFRRGQGPRLRELTDVDGMLPEKYATTSPFDKLTPINPREHLKLEIEGGPLTNRIVDLLTPLGKGQRALVVAPPRTGKTMLIQNLSRGISANYPGVKLIVLLIDERPEEVTDMQRNINGEVIASSLDRDVESHVRLSQLVIERCKRLAEMGHDVFLLLDSITRLARAFNKWVGDSGGTMSGGVNIKALDIPKKLFATARAFEEGGSLTIVGTALIDTGSRMDELIFQEFKGTGNMELVLDRKLADRRVWPAIDISQSGTRREELLLDEGTLGAVVALRRTLTSMHHIEAMEQLTRQLGKYKNNLEFVSLIAGTRNGH</sequence>
<dbReference type="AlphaFoldDB" id="A0A2S8GKA9"/>
<protein>
    <recommendedName>
        <fullName evidence="9">Transcription termination factor Rho</fullName>
        <ecNumber evidence="9">3.6.4.-</ecNumber>
    </recommendedName>
    <alternativeName>
        <fullName evidence="9">ATP-dependent helicase Rho</fullName>
    </alternativeName>
</protein>
<dbReference type="Gene3D" id="2.40.50.140">
    <property type="entry name" value="Nucleic acid-binding proteins"/>
    <property type="match status" value="1"/>
</dbReference>
<evidence type="ECO:0000313" key="13">
    <source>
        <dbReference type="EMBL" id="PQO44751.1"/>
    </source>
</evidence>
<evidence type="ECO:0000256" key="2">
    <source>
        <dbReference type="ARBA" id="ARBA00022741"/>
    </source>
</evidence>
<keyword evidence="7 9" id="KW-0805">Transcription regulation</keyword>
<evidence type="ECO:0000256" key="11">
    <source>
        <dbReference type="SAM" id="MobiDB-lite"/>
    </source>
</evidence>
<dbReference type="GO" id="GO:0006353">
    <property type="term" value="P:DNA-templated transcription termination"/>
    <property type="evidence" value="ECO:0007669"/>
    <property type="project" value="UniProtKB-UniRule"/>
</dbReference>
<keyword evidence="5 9" id="KW-0067">ATP-binding</keyword>
<feature type="binding site" evidence="9">
    <location>
        <position position="226"/>
    </location>
    <ligand>
        <name>ATP</name>
        <dbReference type="ChEBI" id="CHEBI:30616"/>
    </ligand>
</feature>
<proteinExistence type="inferred from homology"/>
<dbReference type="SUPFAM" id="SSF52540">
    <property type="entry name" value="P-loop containing nucleoside triphosphate hydrolases"/>
    <property type="match status" value="1"/>
</dbReference>
<evidence type="ECO:0000256" key="8">
    <source>
        <dbReference type="ARBA" id="ARBA00023163"/>
    </source>
</evidence>
<evidence type="ECO:0000256" key="7">
    <source>
        <dbReference type="ARBA" id="ARBA00023015"/>
    </source>
</evidence>
<dbReference type="PANTHER" id="PTHR46425">
    <property type="entry name" value="TRANSCRIPTION TERMINATION FACTOR RHO"/>
    <property type="match status" value="1"/>
</dbReference>
<dbReference type="Pfam" id="PF07497">
    <property type="entry name" value="Rho_RNA_bind"/>
    <property type="match status" value="1"/>
</dbReference>
<comment type="function">
    <text evidence="9">Facilitates transcription termination by a mechanism that involves Rho binding to the nascent RNA, activation of Rho's RNA-dependent ATPase activity, and release of the mRNA from the DNA template.</text>
</comment>
<dbReference type="InterPro" id="IPR027417">
    <property type="entry name" value="P-loop_NTPase"/>
</dbReference>
<evidence type="ECO:0000256" key="10">
    <source>
        <dbReference type="PROSITE-ProRule" id="PRU01203"/>
    </source>
</evidence>
<dbReference type="InterPro" id="IPR011113">
    <property type="entry name" value="Rho_RNA-bd"/>
</dbReference>
<feature type="compositionally biased region" description="Polar residues" evidence="11">
    <location>
        <begin position="43"/>
        <end position="52"/>
    </location>
</feature>
<feature type="region of interest" description="Disordered" evidence="11">
    <location>
        <begin position="1"/>
        <end position="70"/>
    </location>
</feature>
<evidence type="ECO:0000313" key="14">
    <source>
        <dbReference type="Proteomes" id="UP000237819"/>
    </source>
</evidence>
<evidence type="ECO:0000256" key="5">
    <source>
        <dbReference type="ARBA" id="ARBA00022840"/>
    </source>
</evidence>
<accession>A0A2S8GKA9</accession>
<dbReference type="InterPro" id="IPR012340">
    <property type="entry name" value="NA-bd_OB-fold"/>
</dbReference>
<comment type="caution">
    <text evidence="13">The sequence shown here is derived from an EMBL/GenBank/DDBJ whole genome shotgun (WGS) entry which is preliminary data.</text>
</comment>
<evidence type="ECO:0000256" key="9">
    <source>
        <dbReference type="HAMAP-Rule" id="MF_01884"/>
    </source>
</evidence>
<comment type="similarity">
    <text evidence="9 10">Belongs to the Rho family.</text>
</comment>
<dbReference type="EMBL" id="PUHZ01000018">
    <property type="protein sequence ID" value="PQO44751.1"/>
    <property type="molecule type" value="Genomic_DNA"/>
</dbReference>
<dbReference type="GO" id="GO:0003723">
    <property type="term" value="F:RNA binding"/>
    <property type="evidence" value="ECO:0007669"/>
    <property type="project" value="UniProtKB-UniRule"/>
</dbReference>
<dbReference type="InterPro" id="IPR003593">
    <property type="entry name" value="AAA+_ATPase"/>
</dbReference>
<dbReference type="PROSITE" id="PS51856">
    <property type="entry name" value="RHO_RNA_BD"/>
    <property type="match status" value="1"/>
</dbReference>
<dbReference type="OrthoDB" id="9805197at2"/>
<reference evidence="13 14" key="1">
    <citation type="submission" date="2018-02" db="EMBL/GenBank/DDBJ databases">
        <title>Comparative genomes isolates from brazilian mangrove.</title>
        <authorList>
            <person name="Araujo J.E."/>
            <person name="Taketani R.G."/>
            <person name="Silva M.C.P."/>
            <person name="Loureco M.V."/>
            <person name="Andreote F.D."/>
        </authorList>
    </citation>
    <scope>NUCLEOTIDE SEQUENCE [LARGE SCALE GENOMIC DNA]</scope>
    <source>
        <strain evidence="13 14">Nap-Phe MGV</strain>
    </source>
</reference>
<dbReference type="HAMAP" id="MF_01884">
    <property type="entry name" value="Rho"/>
    <property type="match status" value="1"/>
</dbReference>
<feature type="domain" description="Rho RNA-BD" evidence="12">
    <location>
        <begin position="66"/>
        <end position="140"/>
    </location>
</feature>
<dbReference type="GO" id="GO:0008186">
    <property type="term" value="F:ATP-dependent activity, acting on RNA"/>
    <property type="evidence" value="ECO:0007669"/>
    <property type="project" value="InterPro"/>
</dbReference>
<dbReference type="GO" id="GO:0005524">
    <property type="term" value="F:ATP binding"/>
    <property type="evidence" value="ECO:0007669"/>
    <property type="project" value="UniProtKB-UniRule"/>
</dbReference>
<keyword evidence="3 9" id="KW-0378">Hydrolase</keyword>
<dbReference type="InterPro" id="IPR000194">
    <property type="entry name" value="ATPase_F1/V1/A1_a/bsu_nucl-bd"/>
</dbReference>
<keyword evidence="6 9" id="KW-0694">RNA-binding</keyword>
<dbReference type="SMART" id="SM00382">
    <property type="entry name" value="AAA"/>
    <property type="match status" value="1"/>
</dbReference>
<dbReference type="NCBIfam" id="NF006886">
    <property type="entry name" value="PRK09376.1"/>
    <property type="match status" value="1"/>
</dbReference>
<dbReference type="Proteomes" id="UP000237819">
    <property type="component" value="Unassembled WGS sequence"/>
</dbReference>
<dbReference type="InterPro" id="IPR041703">
    <property type="entry name" value="Rho_factor_ATP-bd"/>
</dbReference>
<dbReference type="PANTHER" id="PTHR46425:SF1">
    <property type="entry name" value="TRANSCRIPTION TERMINATION FACTOR RHO"/>
    <property type="match status" value="1"/>
</dbReference>
<keyword evidence="1 9" id="KW-0806">Transcription termination</keyword>
<evidence type="ECO:0000259" key="12">
    <source>
        <dbReference type="PROSITE" id="PS51856"/>
    </source>
</evidence>
<dbReference type="GO" id="GO:0016787">
    <property type="term" value="F:hydrolase activity"/>
    <property type="evidence" value="ECO:0007669"/>
    <property type="project" value="UniProtKB-KW"/>
</dbReference>
<keyword evidence="8 9" id="KW-0804">Transcription</keyword>
<feature type="binding site" evidence="9">
    <location>
        <begin position="183"/>
        <end position="188"/>
    </location>
    <ligand>
        <name>ATP</name>
        <dbReference type="ChEBI" id="CHEBI:30616"/>
    </ligand>
</feature>
<comment type="caution">
    <text evidence="9">Lacks conserved residue(s) required for the propagation of feature annotation.</text>
</comment>
<evidence type="ECO:0000256" key="4">
    <source>
        <dbReference type="ARBA" id="ARBA00022806"/>
    </source>
</evidence>
<name>A0A2S8GKA9_9BACT</name>
<comment type="subunit">
    <text evidence="9">Homohexamer. The homohexamer assembles into an open ring structure.</text>
</comment>
<dbReference type="RefSeq" id="WP_105336925.1">
    <property type="nucleotide sequence ID" value="NZ_PUHZ01000018.1"/>
</dbReference>
<dbReference type="EC" id="3.6.4.-" evidence="9"/>
<evidence type="ECO:0000256" key="6">
    <source>
        <dbReference type="ARBA" id="ARBA00022884"/>
    </source>
</evidence>
<dbReference type="SUPFAM" id="SSF50249">
    <property type="entry name" value="Nucleic acid-binding proteins"/>
    <property type="match status" value="1"/>
</dbReference>